<organism evidence="2 3">
    <name type="scientific">Penicillium freii</name>
    <dbReference type="NCBI Taxonomy" id="48697"/>
    <lineage>
        <taxon>Eukaryota</taxon>
        <taxon>Fungi</taxon>
        <taxon>Dikarya</taxon>
        <taxon>Ascomycota</taxon>
        <taxon>Pezizomycotina</taxon>
        <taxon>Eurotiomycetes</taxon>
        <taxon>Eurotiomycetidae</taxon>
        <taxon>Eurotiales</taxon>
        <taxon>Aspergillaceae</taxon>
        <taxon>Penicillium</taxon>
    </lineage>
</organism>
<feature type="region of interest" description="Disordered" evidence="1">
    <location>
        <begin position="1"/>
        <end position="77"/>
    </location>
</feature>
<evidence type="ECO:0000313" key="2">
    <source>
        <dbReference type="EMBL" id="KUM64754.1"/>
    </source>
</evidence>
<name>A0A101MQB8_PENFR</name>
<evidence type="ECO:0000256" key="1">
    <source>
        <dbReference type="SAM" id="MobiDB-lite"/>
    </source>
</evidence>
<feature type="compositionally biased region" description="Basic and acidic residues" evidence="1">
    <location>
        <begin position="130"/>
        <end position="160"/>
    </location>
</feature>
<keyword evidence="3" id="KW-1185">Reference proteome</keyword>
<protein>
    <submittedName>
        <fullName evidence="2">Uncharacterized protein</fullName>
    </submittedName>
</protein>
<comment type="caution">
    <text evidence="2">The sequence shown here is derived from an EMBL/GenBank/DDBJ whole genome shotgun (WGS) entry which is preliminary data.</text>
</comment>
<dbReference type="EMBL" id="LLXE01000041">
    <property type="protein sequence ID" value="KUM64754.1"/>
    <property type="molecule type" value="Genomic_DNA"/>
</dbReference>
<feature type="compositionally biased region" description="Polar residues" evidence="1">
    <location>
        <begin position="13"/>
        <end position="23"/>
    </location>
</feature>
<reference evidence="2 3" key="1">
    <citation type="submission" date="2015-10" db="EMBL/GenBank/DDBJ databases">
        <title>Genome sequencing of Penicillium freii.</title>
        <authorList>
            <person name="Nguyen H.D."/>
            <person name="Visagie C.M."/>
            <person name="Seifert K.A."/>
        </authorList>
    </citation>
    <scope>NUCLEOTIDE SEQUENCE [LARGE SCALE GENOMIC DNA]</scope>
    <source>
        <strain evidence="2 3">DAOM 242723</strain>
    </source>
</reference>
<feature type="region of interest" description="Disordered" evidence="1">
    <location>
        <begin position="127"/>
        <end position="241"/>
    </location>
</feature>
<sequence length="241" mass="26671">MAKDRACRGPLNSDDNYIPTNDGTAERGTNDNPIVIKEDSEQEGSKTNPIVINDDADALDKEERSVQNDFTRDTEPLSTPEFCAILRNLGDQGFHVPENKPTMTDLACGLPSSQSVYGQISDCTCSPEPESIHNDHLEEERPQVAKSDNDKETPPNKDESCGLIAETNTSCGQPNFSWSSQGEELEPSPETSQADSGNPLRPQRSGKRKREHEGENNYGNRRSNRLANRGKQDRNSSFLSF</sequence>
<evidence type="ECO:0000313" key="3">
    <source>
        <dbReference type="Proteomes" id="UP000055045"/>
    </source>
</evidence>
<dbReference type="Proteomes" id="UP000055045">
    <property type="component" value="Unassembled WGS sequence"/>
</dbReference>
<feature type="compositionally biased region" description="Polar residues" evidence="1">
    <location>
        <begin position="166"/>
        <end position="182"/>
    </location>
</feature>
<dbReference type="AlphaFoldDB" id="A0A101MQB8"/>
<feature type="compositionally biased region" description="Basic and acidic residues" evidence="1">
    <location>
        <begin position="58"/>
        <end position="75"/>
    </location>
</feature>
<accession>A0A101MQB8</accession>
<proteinExistence type="predicted"/>
<gene>
    <name evidence="2" type="ORF">ACN42_g2339</name>
</gene>